<proteinExistence type="predicted"/>
<dbReference type="Proteomes" id="UP000824782">
    <property type="component" value="Unassembled WGS sequence"/>
</dbReference>
<sequence>MKVVPPPSTRWRCCAENNLNAPEYTELDQVKVSASQATHFTFLNAAVFLNTSGFRSGTPPRFPSRACQRQCATIRLRAPKSRGNSGTIGANRKYLGNTSGKALVNDPHWGTFTYPFLSRSSGAFCVEDSGLPAIQ</sequence>
<accession>A0AAV6YQ60</accession>
<dbReference type="EMBL" id="WNYA01031655">
    <property type="protein sequence ID" value="KAG8537302.1"/>
    <property type="molecule type" value="Genomic_DNA"/>
</dbReference>
<keyword evidence="2" id="KW-1185">Reference proteome</keyword>
<comment type="caution">
    <text evidence="1">The sequence shown here is derived from an EMBL/GenBank/DDBJ whole genome shotgun (WGS) entry which is preliminary data.</text>
</comment>
<dbReference type="AlphaFoldDB" id="A0AAV6YQ60"/>
<evidence type="ECO:0000313" key="1">
    <source>
        <dbReference type="EMBL" id="KAG8537302.1"/>
    </source>
</evidence>
<name>A0AAV6YQ60_ENGPU</name>
<reference evidence="1" key="1">
    <citation type="thesis" date="2020" institute="ProQuest LLC" country="789 East Eisenhower Parkway, Ann Arbor, MI, USA">
        <title>Comparative Genomics and Chromosome Evolution.</title>
        <authorList>
            <person name="Mudd A.B."/>
        </authorList>
    </citation>
    <scope>NUCLEOTIDE SEQUENCE</scope>
    <source>
        <strain evidence="1">237g6f4</strain>
        <tissue evidence="1">Blood</tissue>
    </source>
</reference>
<gene>
    <name evidence="1" type="ORF">GDO81_024748</name>
</gene>
<protein>
    <submittedName>
        <fullName evidence="1">Uncharacterized protein</fullName>
    </submittedName>
</protein>
<organism evidence="1 2">
    <name type="scientific">Engystomops pustulosus</name>
    <name type="common">Tungara frog</name>
    <name type="synonym">Physalaemus pustulosus</name>
    <dbReference type="NCBI Taxonomy" id="76066"/>
    <lineage>
        <taxon>Eukaryota</taxon>
        <taxon>Metazoa</taxon>
        <taxon>Chordata</taxon>
        <taxon>Craniata</taxon>
        <taxon>Vertebrata</taxon>
        <taxon>Euteleostomi</taxon>
        <taxon>Amphibia</taxon>
        <taxon>Batrachia</taxon>
        <taxon>Anura</taxon>
        <taxon>Neobatrachia</taxon>
        <taxon>Hyloidea</taxon>
        <taxon>Leptodactylidae</taxon>
        <taxon>Leiuperinae</taxon>
        <taxon>Engystomops</taxon>
    </lineage>
</organism>
<evidence type="ECO:0000313" key="2">
    <source>
        <dbReference type="Proteomes" id="UP000824782"/>
    </source>
</evidence>